<evidence type="ECO:0000256" key="4">
    <source>
        <dbReference type="ARBA" id="ARBA00022519"/>
    </source>
</evidence>
<evidence type="ECO:0000256" key="6">
    <source>
        <dbReference type="ARBA" id="ARBA00022989"/>
    </source>
</evidence>
<dbReference type="AlphaFoldDB" id="A0A286HUD1"/>
<dbReference type="GO" id="GO:0022857">
    <property type="term" value="F:transmembrane transporter activity"/>
    <property type="evidence" value="ECO:0007669"/>
    <property type="project" value="UniProtKB-UniRule"/>
</dbReference>
<dbReference type="PANTHER" id="PTHR35011">
    <property type="entry name" value="2,3-DIKETO-L-GULONATE TRAP TRANSPORTER SMALL PERMEASE PROTEIN YIAM"/>
    <property type="match status" value="1"/>
</dbReference>
<keyword evidence="3" id="KW-1003">Cell membrane</keyword>
<name>A0A286HUD1_9HYPH</name>
<keyword evidence="12" id="KW-1185">Reference proteome</keyword>
<dbReference type="Pfam" id="PF04290">
    <property type="entry name" value="DctQ"/>
    <property type="match status" value="1"/>
</dbReference>
<evidence type="ECO:0000256" key="8">
    <source>
        <dbReference type="ARBA" id="ARBA00038436"/>
    </source>
</evidence>
<dbReference type="EMBL" id="OCPC01000001">
    <property type="protein sequence ID" value="SOE11450.1"/>
    <property type="molecule type" value="Genomic_DNA"/>
</dbReference>
<gene>
    <name evidence="11" type="ORF">SAMN05877838_0840</name>
</gene>
<evidence type="ECO:0000259" key="10">
    <source>
        <dbReference type="Pfam" id="PF04290"/>
    </source>
</evidence>
<dbReference type="GO" id="GO:0015740">
    <property type="term" value="P:C4-dicarboxylate transport"/>
    <property type="evidence" value="ECO:0007669"/>
    <property type="project" value="TreeGrafter"/>
</dbReference>
<comment type="subcellular location">
    <subcellularLocation>
        <location evidence="1 9">Cell inner membrane</location>
        <topology evidence="1 9">Multi-pass membrane protein</topology>
    </subcellularLocation>
</comment>
<reference evidence="12" key="1">
    <citation type="submission" date="2017-08" db="EMBL/GenBank/DDBJ databases">
        <authorList>
            <person name="Varghese N."/>
            <person name="Submissions S."/>
        </authorList>
    </citation>
    <scope>NUCLEOTIDE SEQUENCE [LARGE SCALE GENOMIC DNA]</scope>
    <source>
        <strain evidence="12">KCTC 23107</strain>
    </source>
</reference>
<keyword evidence="4 9" id="KW-0997">Cell inner membrane</keyword>
<protein>
    <recommendedName>
        <fullName evidence="9">TRAP transporter small permease protein</fullName>
    </recommendedName>
</protein>
<accession>A0A286HUD1</accession>
<evidence type="ECO:0000256" key="2">
    <source>
        <dbReference type="ARBA" id="ARBA00022448"/>
    </source>
</evidence>
<dbReference type="InterPro" id="IPR007387">
    <property type="entry name" value="TRAP_DctQ"/>
</dbReference>
<proteinExistence type="inferred from homology"/>
<dbReference type="InterPro" id="IPR055348">
    <property type="entry name" value="DctQ"/>
</dbReference>
<comment type="subunit">
    <text evidence="9">The complex comprises the extracytoplasmic solute receptor protein and the two transmembrane proteins.</text>
</comment>
<keyword evidence="5 9" id="KW-0812">Transmembrane</keyword>
<comment type="similarity">
    <text evidence="8 9">Belongs to the TRAP transporter small permease family.</text>
</comment>
<feature type="domain" description="Tripartite ATP-independent periplasmic transporters DctQ component" evidence="10">
    <location>
        <begin position="32"/>
        <end position="162"/>
    </location>
</feature>
<evidence type="ECO:0000256" key="9">
    <source>
        <dbReference type="RuleBase" id="RU369079"/>
    </source>
</evidence>
<dbReference type="PANTHER" id="PTHR35011:SF10">
    <property type="entry name" value="TRAP TRANSPORTER SMALL PERMEASE PROTEIN"/>
    <property type="match status" value="1"/>
</dbReference>
<dbReference type="GO" id="GO:0005886">
    <property type="term" value="C:plasma membrane"/>
    <property type="evidence" value="ECO:0007669"/>
    <property type="project" value="UniProtKB-SubCell"/>
</dbReference>
<evidence type="ECO:0000256" key="7">
    <source>
        <dbReference type="ARBA" id="ARBA00023136"/>
    </source>
</evidence>
<keyword evidence="7 9" id="KW-0472">Membrane</keyword>
<keyword evidence="6 9" id="KW-1133">Transmembrane helix</keyword>
<evidence type="ECO:0000313" key="11">
    <source>
        <dbReference type="EMBL" id="SOE11450.1"/>
    </source>
</evidence>
<dbReference type="Proteomes" id="UP000219465">
    <property type="component" value="Unassembled WGS sequence"/>
</dbReference>
<evidence type="ECO:0000256" key="3">
    <source>
        <dbReference type="ARBA" id="ARBA00022475"/>
    </source>
</evidence>
<evidence type="ECO:0000256" key="5">
    <source>
        <dbReference type="ARBA" id="ARBA00022692"/>
    </source>
</evidence>
<dbReference type="RefSeq" id="WP_179758942.1">
    <property type="nucleotide sequence ID" value="NZ_OCPC01000001.1"/>
</dbReference>
<feature type="transmembrane region" description="Helical" evidence="9">
    <location>
        <begin position="7"/>
        <end position="31"/>
    </location>
</feature>
<evidence type="ECO:0000313" key="12">
    <source>
        <dbReference type="Proteomes" id="UP000219465"/>
    </source>
</evidence>
<feature type="transmembrane region" description="Helical" evidence="9">
    <location>
        <begin position="92"/>
        <end position="115"/>
    </location>
</feature>
<sequence>MRKLLDGVYIGSGLLSAGLIAAICLLVTGQVLLNLITKFGPFDVNLTIPSYADFAGYMLAASSFLALAYTLTRGGHIRVTMLLNTVPARLRLVSEVACLALGAATAGFASYYMYLLTHESFEFGDMSSGIIAIPLYIPQSVVCAGLVILTGALIDLTVRTVRAGRPMLIQTSTE</sequence>
<feature type="transmembrane region" description="Helical" evidence="9">
    <location>
        <begin position="51"/>
        <end position="71"/>
    </location>
</feature>
<comment type="function">
    <text evidence="9">Part of the tripartite ATP-independent periplasmic (TRAP) transport system.</text>
</comment>
<evidence type="ECO:0000256" key="1">
    <source>
        <dbReference type="ARBA" id="ARBA00004429"/>
    </source>
</evidence>
<feature type="transmembrane region" description="Helical" evidence="9">
    <location>
        <begin position="135"/>
        <end position="158"/>
    </location>
</feature>
<keyword evidence="2 9" id="KW-0813">Transport</keyword>
<organism evidence="11 12">
    <name type="scientific">Hoeflea halophila</name>
    <dbReference type="NCBI Taxonomy" id="714899"/>
    <lineage>
        <taxon>Bacteria</taxon>
        <taxon>Pseudomonadati</taxon>
        <taxon>Pseudomonadota</taxon>
        <taxon>Alphaproteobacteria</taxon>
        <taxon>Hyphomicrobiales</taxon>
        <taxon>Rhizobiaceae</taxon>
        <taxon>Hoeflea</taxon>
    </lineage>
</organism>